<dbReference type="Proteomes" id="UP001295469">
    <property type="component" value="Chromosome C07"/>
</dbReference>
<proteinExistence type="predicted"/>
<evidence type="ECO:0000313" key="1">
    <source>
        <dbReference type="EMBL" id="CAF1988927.1"/>
    </source>
</evidence>
<organism evidence="1">
    <name type="scientific">Brassica napus</name>
    <name type="common">Rape</name>
    <dbReference type="NCBI Taxonomy" id="3708"/>
    <lineage>
        <taxon>Eukaryota</taxon>
        <taxon>Viridiplantae</taxon>
        <taxon>Streptophyta</taxon>
        <taxon>Embryophyta</taxon>
        <taxon>Tracheophyta</taxon>
        <taxon>Spermatophyta</taxon>
        <taxon>Magnoliopsida</taxon>
        <taxon>eudicotyledons</taxon>
        <taxon>Gunneridae</taxon>
        <taxon>Pentapetalae</taxon>
        <taxon>rosids</taxon>
        <taxon>malvids</taxon>
        <taxon>Brassicales</taxon>
        <taxon>Brassicaceae</taxon>
        <taxon>Brassiceae</taxon>
        <taxon>Brassica</taxon>
    </lineage>
</organism>
<reference evidence="1" key="1">
    <citation type="submission" date="2021-01" db="EMBL/GenBank/DDBJ databases">
        <authorList>
            <consortium name="Genoscope - CEA"/>
            <person name="William W."/>
        </authorList>
    </citation>
    <scope>NUCLEOTIDE SEQUENCE</scope>
</reference>
<sequence length="33" mass="4002">MSNLSPIKFQIYRRVANWDIQQRKMNFLCVDVS</sequence>
<dbReference type="EMBL" id="HG994371">
    <property type="protein sequence ID" value="CAF1988927.1"/>
    <property type="molecule type" value="Genomic_DNA"/>
</dbReference>
<gene>
    <name evidence="1" type="ORF">DARMORV10_C07P26880.1</name>
</gene>
<protein>
    <submittedName>
        <fullName evidence="1">(rape) hypothetical protein</fullName>
    </submittedName>
</protein>
<dbReference type="AlphaFoldDB" id="A0A816MBJ2"/>
<accession>A0A816MBJ2</accession>
<name>A0A816MBJ2_BRANA</name>